<dbReference type="Proteomes" id="UP000289340">
    <property type="component" value="Chromosome 20"/>
</dbReference>
<keyword evidence="2" id="KW-1185">Reference proteome</keyword>
<evidence type="ECO:0000313" key="2">
    <source>
        <dbReference type="Proteomes" id="UP000289340"/>
    </source>
</evidence>
<dbReference type="AlphaFoldDB" id="A0A445EZG2"/>
<proteinExistence type="predicted"/>
<sequence length="117" mass="13466">MVLMQPRIQCEANKRQIMSLVRSADLAPTSYENDKLFSLKGIDVRPGLSSQVFGPDNNRSLYMTDIYFGESYEKYFHDSQTKEQIEPSNSNIFGSSNHPDVAFSYQLSQFRNFYGCQ</sequence>
<dbReference type="EMBL" id="QZWG01000020">
    <property type="protein sequence ID" value="RZB41935.1"/>
    <property type="molecule type" value="Genomic_DNA"/>
</dbReference>
<name>A0A445EZG2_GLYSO</name>
<protein>
    <submittedName>
        <fullName evidence="1">Uncharacterized protein</fullName>
    </submittedName>
</protein>
<comment type="caution">
    <text evidence="1">The sequence shown here is derived from an EMBL/GenBank/DDBJ whole genome shotgun (WGS) entry which is preliminary data.</text>
</comment>
<reference evidence="1 2" key="1">
    <citation type="submission" date="2018-09" db="EMBL/GenBank/DDBJ databases">
        <title>A high-quality reference genome of wild soybean provides a powerful tool to mine soybean genomes.</title>
        <authorList>
            <person name="Xie M."/>
            <person name="Chung C.Y.L."/>
            <person name="Li M.-W."/>
            <person name="Wong F.-L."/>
            <person name="Chan T.-F."/>
            <person name="Lam H.-M."/>
        </authorList>
    </citation>
    <scope>NUCLEOTIDE SEQUENCE [LARGE SCALE GENOMIC DNA]</scope>
    <source>
        <strain evidence="2">cv. W05</strain>
        <tissue evidence="1">Hypocotyl of etiolated seedlings</tissue>
    </source>
</reference>
<accession>A0A445EZG2</accession>
<evidence type="ECO:0000313" key="1">
    <source>
        <dbReference type="EMBL" id="RZB41935.1"/>
    </source>
</evidence>
<organism evidence="1 2">
    <name type="scientific">Glycine soja</name>
    <name type="common">Wild soybean</name>
    <dbReference type="NCBI Taxonomy" id="3848"/>
    <lineage>
        <taxon>Eukaryota</taxon>
        <taxon>Viridiplantae</taxon>
        <taxon>Streptophyta</taxon>
        <taxon>Embryophyta</taxon>
        <taxon>Tracheophyta</taxon>
        <taxon>Spermatophyta</taxon>
        <taxon>Magnoliopsida</taxon>
        <taxon>eudicotyledons</taxon>
        <taxon>Gunneridae</taxon>
        <taxon>Pentapetalae</taxon>
        <taxon>rosids</taxon>
        <taxon>fabids</taxon>
        <taxon>Fabales</taxon>
        <taxon>Fabaceae</taxon>
        <taxon>Papilionoideae</taxon>
        <taxon>50 kb inversion clade</taxon>
        <taxon>NPAAA clade</taxon>
        <taxon>indigoferoid/millettioid clade</taxon>
        <taxon>Phaseoleae</taxon>
        <taxon>Glycine</taxon>
        <taxon>Glycine subgen. Soja</taxon>
    </lineage>
</organism>
<gene>
    <name evidence="1" type="ORF">D0Y65_052793</name>
</gene>